<evidence type="ECO:0000313" key="1">
    <source>
        <dbReference type="EMBL" id="RNB85240.1"/>
    </source>
</evidence>
<name>A0A3M8DAS0_9BACL</name>
<protein>
    <submittedName>
        <fullName evidence="1">Uncharacterized protein</fullName>
    </submittedName>
</protein>
<accession>A0A3M8DAS0</accession>
<dbReference type="EMBL" id="RHHU01000007">
    <property type="protein sequence ID" value="RNB85240.1"/>
    <property type="molecule type" value="Genomic_DNA"/>
</dbReference>
<gene>
    <name evidence="1" type="ORF">EDM59_12580</name>
</gene>
<organism evidence="1 2">
    <name type="scientific">Brevibacillus nitrificans</name>
    <dbReference type="NCBI Taxonomy" id="651560"/>
    <lineage>
        <taxon>Bacteria</taxon>
        <taxon>Bacillati</taxon>
        <taxon>Bacillota</taxon>
        <taxon>Bacilli</taxon>
        <taxon>Bacillales</taxon>
        <taxon>Paenibacillaceae</taxon>
        <taxon>Brevibacillus</taxon>
    </lineage>
</organism>
<comment type="caution">
    <text evidence="1">The sequence shown here is derived from an EMBL/GenBank/DDBJ whole genome shotgun (WGS) entry which is preliminary data.</text>
</comment>
<dbReference type="Proteomes" id="UP000269573">
    <property type="component" value="Unassembled WGS sequence"/>
</dbReference>
<dbReference type="RefSeq" id="WP_122923909.1">
    <property type="nucleotide sequence ID" value="NZ_RHHU01000007.1"/>
</dbReference>
<sequence length="104" mass="12021">MFNQMEQIVILLEELNQKCNSEVIQATEFLELKNDLIDYSQVLSDLTRILSSYKSLPTDNVDEVVALLIQLHLKLSDTVWHIDQVHSLVKRMAGNYRETVTDSQ</sequence>
<keyword evidence="2" id="KW-1185">Reference proteome</keyword>
<evidence type="ECO:0000313" key="2">
    <source>
        <dbReference type="Proteomes" id="UP000269573"/>
    </source>
</evidence>
<dbReference type="AlphaFoldDB" id="A0A3M8DAS0"/>
<reference evidence="1 2" key="1">
    <citation type="submission" date="2018-10" db="EMBL/GenBank/DDBJ databases">
        <title>Phylogenomics of Brevibacillus.</title>
        <authorList>
            <person name="Dunlap C."/>
        </authorList>
    </citation>
    <scope>NUCLEOTIDE SEQUENCE [LARGE SCALE GENOMIC DNA]</scope>
    <source>
        <strain evidence="1 2">JCM 15774</strain>
    </source>
</reference>
<proteinExistence type="predicted"/>